<feature type="region of interest" description="Disordered" evidence="1">
    <location>
        <begin position="33"/>
        <end position="146"/>
    </location>
</feature>
<dbReference type="RefSeq" id="XP_029239547.1">
    <property type="nucleotide sequence ID" value="XM_029380734.1"/>
</dbReference>
<dbReference type="EMBL" id="MKGL01000097">
    <property type="protein sequence ID" value="RNF06951.1"/>
    <property type="molecule type" value="Genomic_DNA"/>
</dbReference>
<proteinExistence type="predicted"/>
<dbReference type="AlphaFoldDB" id="A0A3R7M0R7"/>
<feature type="compositionally biased region" description="Pro residues" evidence="1">
    <location>
        <begin position="40"/>
        <end position="86"/>
    </location>
</feature>
<sequence>MVATTTWHVGERICMRYEGRRSFQSSHSVAYEPRMAAPAAPEPPRAAPTAPEPPRAAPAAPEPPRAAPTAPEPPRAAPAAPEPPRAAPTAPEPQKLNRATSRLGVEESRTRGHGRRRGEREYRHQAKPGEYSQRMGKPTTSKRVDGSRRFSLDEVVEDVEQIKLVFAQRGTAGPVSLLRLLRLTLSYRQLRLLHHYRRHLRLHLNLLCRP</sequence>
<gene>
    <name evidence="2" type="ORF">TraAM80_03781</name>
</gene>
<organism evidence="2 3">
    <name type="scientific">Trypanosoma rangeli</name>
    <dbReference type="NCBI Taxonomy" id="5698"/>
    <lineage>
        <taxon>Eukaryota</taxon>
        <taxon>Discoba</taxon>
        <taxon>Euglenozoa</taxon>
        <taxon>Kinetoplastea</taxon>
        <taxon>Metakinetoplastina</taxon>
        <taxon>Trypanosomatida</taxon>
        <taxon>Trypanosomatidae</taxon>
        <taxon>Trypanosoma</taxon>
        <taxon>Herpetosoma</taxon>
    </lineage>
</organism>
<reference evidence="2 3" key="1">
    <citation type="journal article" date="2018" name="BMC Genomics">
        <title>Genomic comparison of Trypanosoma conorhini and Trypanosoma rangeli to Trypanosoma cruzi strains of high and low virulence.</title>
        <authorList>
            <person name="Bradwell K.R."/>
            <person name="Koparde V.N."/>
            <person name="Matveyev A.V."/>
            <person name="Serrano M.G."/>
            <person name="Alves J.M."/>
            <person name="Parikh H."/>
            <person name="Huang B."/>
            <person name="Lee V."/>
            <person name="Espinosa-Alvarez O."/>
            <person name="Ortiz P.A."/>
            <person name="Costa-Martins A.G."/>
            <person name="Teixeira M.M."/>
            <person name="Buck G.A."/>
        </authorList>
    </citation>
    <scope>NUCLEOTIDE SEQUENCE [LARGE SCALE GENOMIC DNA]</scope>
    <source>
        <strain evidence="2 3">AM80</strain>
    </source>
</reference>
<keyword evidence="3" id="KW-1185">Reference proteome</keyword>
<comment type="caution">
    <text evidence="2">The sequence shown here is derived from an EMBL/GenBank/DDBJ whole genome shotgun (WGS) entry which is preliminary data.</text>
</comment>
<name>A0A3R7M0R7_TRYRA</name>
<evidence type="ECO:0000256" key="1">
    <source>
        <dbReference type="SAM" id="MobiDB-lite"/>
    </source>
</evidence>
<evidence type="ECO:0000313" key="3">
    <source>
        <dbReference type="Proteomes" id="UP000283634"/>
    </source>
</evidence>
<accession>A0A3R7M0R7</accession>
<evidence type="ECO:0000313" key="2">
    <source>
        <dbReference type="EMBL" id="RNF06951.1"/>
    </source>
</evidence>
<protein>
    <submittedName>
        <fullName evidence="2">Uncharacterized protein</fullName>
    </submittedName>
</protein>
<dbReference type="Proteomes" id="UP000283634">
    <property type="component" value="Unassembled WGS sequence"/>
</dbReference>
<dbReference type="GeneID" id="40327714"/>